<accession>E3IVH2</accession>
<dbReference type="STRING" id="298654.FraEuI1c_4485"/>
<dbReference type="InterPro" id="IPR006153">
    <property type="entry name" value="Cation/H_exchanger_TM"/>
</dbReference>
<dbReference type="PANTHER" id="PTHR32507:SF8">
    <property type="entry name" value="CNH1P"/>
    <property type="match status" value="1"/>
</dbReference>
<keyword evidence="2" id="KW-0813">Transport</keyword>
<organism evidence="10 11">
    <name type="scientific">Pseudofrankia inefficax (strain DSM 45817 / CECT 9037 / DDB 130130 / EuI1c)</name>
    <name type="common">Frankia inefficax</name>
    <dbReference type="NCBI Taxonomy" id="298654"/>
    <lineage>
        <taxon>Bacteria</taxon>
        <taxon>Bacillati</taxon>
        <taxon>Actinomycetota</taxon>
        <taxon>Actinomycetes</taxon>
        <taxon>Frankiales</taxon>
        <taxon>Frankiaceae</taxon>
        <taxon>Pseudofrankia</taxon>
    </lineage>
</organism>
<dbReference type="KEGG" id="fri:FraEuI1c_4485"/>
<evidence type="ECO:0000256" key="7">
    <source>
        <dbReference type="ARBA" id="ARBA00023136"/>
    </source>
</evidence>
<dbReference type="AlphaFoldDB" id="E3IVH2"/>
<evidence type="ECO:0000259" key="9">
    <source>
        <dbReference type="Pfam" id="PF00999"/>
    </source>
</evidence>
<evidence type="ECO:0000256" key="1">
    <source>
        <dbReference type="ARBA" id="ARBA00004651"/>
    </source>
</evidence>
<feature type="transmembrane region" description="Helical" evidence="8">
    <location>
        <begin position="300"/>
        <end position="324"/>
    </location>
</feature>
<keyword evidence="5 8" id="KW-1133">Transmembrane helix</keyword>
<name>E3IVH2_PSEI1</name>
<feature type="transmembrane region" description="Helical" evidence="8">
    <location>
        <begin position="184"/>
        <end position="211"/>
    </location>
</feature>
<evidence type="ECO:0000256" key="2">
    <source>
        <dbReference type="ARBA" id="ARBA00022448"/>
    </source>
</evidence>
<feature type="transmembrane region" description="Helical" evidence="8">
    <location>
        <begin position="117"/>
        <end position="138"/>
    </location>
</feature>
<protein>
    <submittedName>
        <fullName evidence="10">Sodium/hydrogen exchanger</fullName>
    </submittedName>
</protein>
<dbReference type="InParanoid" id="E3IVH2"/>
<dbReference type="Proteomes" id="UP000002484">
    <property type="component" value="Chromosome"/>
</dbReference>
<dbReference type="Pfam" id="PF00999">
    <property type="entry name" value="Na_H_Exchanger"/>
    <property type="match status" value="1"/>
</dbReference>
<dbReference type="GO" id="GO:0015297">
    <property type="term" value="F:antiporter activity"/>
    <property type="evidence" value="ECO:0007669"/>
    <property type="project" value="UniProtKB-KW"/>
</dbReference>
<dbReference type="PANTHER" id="PTHR32507">
    <property type="entry name" value="NA(+)/H(+) ANTIPORTER 1"/>
    <property type="match status" value="1"/>
</dbReference>
<sequence>MDPAVAAVAVAIFGYALVERRLWHTPVSGAMVFTAAGLLASEQVTGLVNPAETGHGATIFLELTLAVVLFSDAMGANVGSWATEAPLPGRLLGFGLPLTMAVGWLLGWAMFHDIGPWGAALLAAVLAPTDSALGLPVITDERVPRLIRHALNVEGGLNDGLVLPFVTIFLALAREEEKAAGSGYAVSVLLRALFASAAIGLALGAAGAFALRRSRNRGWSGQRWQSAALLALAVLAYVLADLIDGSGFIAAWVAGLAAGLVARESLSAALRLPEEAANLGVSVSFLLFGALYLAPALDSATWTAVAYGLLSLTVIRMVPVALALSGSRLAPQTVAYVGWFGPRGLASIVFAGLVATSGLPEQGQIVPVVMLTVGMSVVLHGLTAPSGARRYGRWYAAAVARSPELREAAQAPATGRRRWMTTHQGAFDAEAGGRPESRR</sequence>
<feature type="transmembrane region" description="Helical" evidence="8">
    <location>
        <begin position="59"/>
        <end position="79"/>
    </location>
</feature>
<feature type="transmembrane region" description="Helical" evidence="8">
    <location>
        <begin position="223"/>
        <end position="240"/>
    </location>
</feature>
<feature type="transmembrane region" description="Helical" evidence="8">
    <location>
        <begin position="365"/>
        <end position="384"/>
    </location>
</feature>
<keyword evidence="11" id="KW-1185">Reference proteome</keyword>
<reference evidence="10 11" key="1">
    <citation type="submission" date="2010-10" db="EMBL/GenBank/DDBJ databases">
        <title>Complete sequence of Frankia sp. EuI1c.</title>
        <authorList>
            <consortium name="US DOE Joint Genome Institute"/>
            <person name="Lucas S."/>
            <person name="Copeland A."/>
            <person name="Lapidus A."/>
            <person name="Cheng J.-F."/>
            <person name="Bruce D."/>
            <person name="Goodwin L."/>
            <person name="Pitluck S."/>
            <person name="Chertkov O."/>
            <person name="Detter J.C."/>
            <person name="Han C."/>
            <person name="Tapia R."/>
            <person name="Land M."/>
            <person name="Hauser L."/>
            <person name="Jeffries C."/>
            <person name="Kyrpides N."/>
            <person name="Ivanova N."/>
            <person name="Mikhailova N."/>
            <person name="Beauchemin N."/>
            <person name="Sen A."/>
            <person name="Sur S.A."/>
            <person name="Gtari M."/>
            <person name="Wall L."/>
            <person name="Tisa L."/>
            <person name="Woyke T."/>
        </authorList>
    </citation>
    <scope>NUCLEOTIDE SEQUENCE [LARGE SCALE GENOMIC DNA]</scope>
    <source>
        <strain evidence="11">DSM 45817 / CECT 9037 / EuI1c</strain>
    </source>
</reference>
<feature type="domain" description="Cation/H+ exchanger transmembrane" evidence="9">
    <location>
        <begin position="10"/>
        <end position="384"/>
    </location>
</feature>
<dbReference type="GO" id="GO:1902600">
    <property type="term" value="P:proton transmembrane transport"/>
    <property type="evidence" value="ECO:0007669"/>
    <property type="project" value="InterPro"/>
</dbReference>
<evidence type="ECO:0000313" key="10">
    <source>
        <dbReference type="EMBL" id="ADP82478.1"/>
    </source>
</evidence>
<proteinExistence type="predicted"/>
<evidence type="ECO:0000256" key="8">
    <source>
        <dbReference type="SAM" id="Phobius"/>
    </source>
</evidence>
<dbReference type="eggNOG" id="COG0025">
    <property type="taxonomic scope" value="Bacteria"/>
</dbReference>
<evidence type="ECO:0000256" key="3">
    <source>
        <dbReference type="ARBA" id="ARBA00022449"/>
    </source>
</evidence>
<feature type="transmembrane region" description="Helical" evidence="8">
    <location>
        <begin position="150"/>
        <end position="172"/>
    </location>
</feature>
<feature type="transmembrane region" description="Helical" evidence="8">
    <location>
        <begin position="276"/>
        <end position="294"/>
    </location>
</feature>
<dbReference type="RefSeq" id="WP_013425596.1">
    <property type="nucleotide sequence ID" value="NC_014666.1"/>
</dbReference>
<keyword evidence="7 8" id="KW-0472">Membrane</keyword>
<evidence type="ECO:0000256" key="6">
    <source>
        <dbReference type="ARBA" id="ARBA00023065"/>
    </source>
</evidence>
<evidence type="ECO:0000313" key="11">
    <source>
        <dbReference type="Proteomes" id="UP000002484"/>
    </source>
</evidence>
<keyword evidence="4 8" id="KW-0812">Transmembrane</keyword>
<evidence type="ECO:0000256" key="4">
    <source>
        <dbReference type="ARBA" id="ARBA00022692"/>
    </source>
</evidence>
<keyword evidence="3" id="KW-0050">Antiport</keyword>
<feature type="transmembrane region" description="Helical" evidence="8">
    <location>
        <begin position="336"/>
        <end position="359"/>
    </location>
</feature>
<feature type="transmembrane region" description="Helical" evidence="8">
    <location>
        <begin position="246"/>
        <end position="264"/>
    </location>
</feature>
<keyword evidence="6" id="KW-0406">Ion transport</keyword>
<dbReference type="HOGENOM" id="CLU_008635_6_2_11"/>
<dbReference type="EMBL" id="CP002299">
    <property type="protein sequence ID" value="ADP82478.1"/>
    <property type="molecule type" value="Genomic_DNA"/>
</dbReference>
<comment type="subcellular location">
    <subcellularLocation>
        <location evidence="1">Cell membrane</location>
        <topology evidence="1">Multi-pass membrane protein</topology>
    </subcellularLocation>
</comment>
<gene>
    <name evidence="10" type="ordered locus">FraEuI1c_4485</name>
</gene>
<feature type="transmembrane region" description="Helical" evidence="8">
    <location>
        <begin position="91"/>
        <end position="111"/>
    </location>
</feature>
<dbReference type="GO" id="GO:0005886">
    <property type="term" value="C:plasma membrane"/>
    <property type="evidence" value="ECO:0007669"/>
    <property type="project" value="UniProtKB-SubCell"/>
</dbReference>
<evidence type="ECO:0000256" key="5">
    <source>
        <dbReference type="ARBA" id="ARBA00022989"/>
    </source>
</evidence>
<dbReference type="OrthoDB" id="4174405at2"/>